<accession>A0A1Q5TFA1</accession>
<organism evidence="3 4">
    <name type="scientific">Penicillium subrubescens</name>
    <dbReference type="NCBI Taxonomy" id="1316194"/>
    <lineage>
        <taxon>Eukaryota</taxon>
        <taxon>Fungi</taxon>
        <taxon>Dikarya</taxon>
        <taxon>Ascomycota</taxon>
        <taxon>Pezizomycotina</taxon>
        <taxon>Eurotiomycetes</taxon>
        <taxon>Eurotiomycetidae</taxon>
        <taxon>Eurotiales</taxon>
        <taxon>Aspergillaceae</taxon>
        <taxon>Penicillium</taxon>
    </lineage>
</organism>
<name>A0A1Q5TFA1_9EURO</name>
<keyword evidence="4" id="KW-1185">Reference proteome</keyword>
<gene>
    <name evidence="3" type="ORF">PENSUB_8826</name>
</gene>
<dbReference type="InterPro" id="IPR018620">
    <property type="entry name" value="Ubiquitin3-bd_protein_But2_C"/>
</dbReference>
<sequence length="335" mass="34185">MRTFFNIAAFAAGSQALITRGDSCCFHLTASGGASGSVGQLSDGQNRIGDNSLSPAEFCINSGAITDGNGRGCILTPPTTQLQCDEGATPTGGFSIDSSGKLEFQGSSKFIACETGQNGGLNIYTTESSALSNCKPIELMADSCAAPKPQPTSTSTSTAVATSASTASATATAPATPPANNGCPTTLTSGNFEFPHLIVPIDSSSPDTAAGTQFNGKVTSTVSSIFNFDIPQSDSGKTCSLVFLFPKQADLQTSSFTFSGDGKIDFAALSGIATKSTTFHNAPSVSKDLGTIAVSPGNQYVVSTFSCPAGQTVSYEMKNAGSTSLEFFEDFNPSP</sequence>
<dbReference type="PANTHER" id="PTHR39613:SF1">
    <property type="entry name" value="ANCHORED CELL WALL PROTEIN, PUTATIVE (AFU_ORTHOLOGUE AFUA_4G08960)-RELATED"/>
    <property type="match status" value="1"/>
</dbReference>
<comment type="caution">
    <text evidence="3">The sequence shown here is derived from an EMBL/GenBank/DDBJ whole genome shotgun (WGS) entry which is preliminary data.</text>
</comment>
<evidence type="ECO:0000259" key="2">
    <source>
        <dbReference type="Pfam" id="PF22799"/>
    </source>
</evidence>
<dbReference type="InterPro" id="IPR054508">
    <property type="entry name" value="PIR1-like_C"/>
</dbReference>
<dbReference type="Pfam" id="PF09792">
    <property type="entry name" value="But2"/>
    <property type="match status" value="1"/>
</dbReference>
<dbReference type="Proteomes" id="UP000186955">
    <property type="component" value="Unassembled WGS sequence"/>
</dbReference>
<dbReference type="EMBL" id="MNBE01000665">
    <property type="protein sequence ID" value="OKO98909.1"/>
    <property type="molecule type" value="Genomic_DNA"/>
</dbReference>
<dbReference type="STRING" id="1316194.A0A1Q5TFA1"/>
<evidence type="ECO:0000259" key="1">
    <source>
        <dbReference type="Pfam" id="PF09792"/>
    </source>
</evidence>
<protein>
    <submittedName>
        <fullName evidence="3">Uncharacterized protein</fullName>
    </submittedName>
</protein>
<feature type="domain" description="Ubiquitin 3 binding protein But2 C-terminal" evidence="1">
    <location>
        <begin position="193"/>
        <end position="333"/>
    </location>
</feature>
<dbReference type="PANTHER" id="PTHR39613">
    <property type="entry name" value="ANCHORED CELL WALL PROTEIN, PUTATIVE (AFU_ORTHOLOGUE AFUA_4G08960)-RELATED"/>
    <property type="match status" value="1"/>
</dbReference>
<evidence type="ECO:0000313" key="3">
    <source>
        <dbReference type="EMBL" id="OKO98909.1"/>
    </source>
</evidence>
<evidence type="ECO:0000313" key="4">
    <source>
        <dbReference type="Proteomes" id="UP000186955"/>
    </source>
</evidence>
<proteinExistence type="predicted"/>
<dbReference type="Pfam" id="PF22799">
    <property type="entry name" value="PIR1-like_C"/>
    <property type="match status" value="1"/>
</dbReference>
<dbReference type="AlphaFoldDB" id="A0A1Q5TFA1"/>
<reference evidence="3 4" key="1">
    <citation type="submission" date="2016-10" db="EMBL/GenBank/DDBJ databases">
        <title>Genome sequence of the ascomycete fungus Penicillium subrubescens.</title>
        <authorList>
            <person name="De Vries R.P."/>
            <person name="Peng M."/>
            <person name="Dilokpimol A."/>
            <person name="Hilden K."/>
            <person name="Makela M.R."/>
            <person name="Grigoriev I."/>
            <person name="Riley R."/>
            <person name="Granchi Z."/>
        </authorList>
    </citation>
    <scope>NUCLEOTIDE SEQUENCE [LARGE SCALE GENOMIC DNA]</scope>
    <source>
        <strain evidence="3 4">CBS 132785</strain>
    </source>
</reference>
<feature type="domain" description="Cell wall mannoprotein PIR1-like C-terminal" evidence="2">
    <location>
        <begin position="63"/>
        <end position="137"/>
    </location>
</feature>